<dbReference type="Proteomes" id="UP001484097">
    <property type="component" value="Unassembled WGS sequence"/>
</dbReference>
<feature type="transmembrane region" description="Helical" evidence="1">
    <location>
        <begin position="12"/>
        <end position="34"/>
    </location>
</feature>
<reference evidence="3 4" key="1">
    <citation type="submission" date="2024-05" db="EMBL/GenBank/DDBJ databases">
        <authorList>
            <person name="Yi C."/>
        </authorList>
    </citation>
    <scope>NUCLEOTIDE SEQUENCE [LARGE SCALE GENOMIC DNA]</scope>
    <source>
        <strain evidence="3 4">XS13</strain>
    </source>
</reference>
<comment type="caution">
    <text evidence="3">The sequence shown here is derived from an EMBL/GenBank/DDBJ whole genome shotgun (WGS) entry which is preliminary data.</text>
</comment>
<feature type="transmembrane region" description="Helical" evidence="1">
    <location>
        <begin position="167"/>
        <end position="188"/>
    </location>
</feature>
<keyword evidence="4" id="KW-1185">Reference proteome</keyword>
<feature type="transmembrane region" description="Helical" evidence="1">
    <location>
        <begin position="40"/>
        <end position="60"/>
    </location>
</feature>
<dbReference type="RefSeq" id="WP_347918328.1">
    <property type="nucleotide sequence ID" value="NZ_JBDXMX010000001.1"/>
</dbReference>
<gene>
    <name evidence="3" type="ORF">ABDK96_01400</name>
</gene>
<proteinExistence type="predicted"/>
<accession>A0ABV0IDV3</accession>
<dbReference type="InterPro" id="IPR025828">
    <property type="entry name" value="Put_sensor_dom"/>
</dbReference>
<feature type="transmembrane region" description="Helical" evidence="1">
    <location>
        <begin position="114"/>
        <end position="136"/>
    </location>
</feature>
<sequence>MKRTLTHLGRDFAYVLPGFFISLFAFILLVPLFTLALGTAVLWIGVWLLPIVLLIAGGFAELSRSRVRLWGGRMDQPTYRERGNGVNGLLRCTTDPRRWLDLLFETLIAFPMRIVTFVLSVTWAAVALGGLTYVLWGHYIPRGENEFPLVGGMLEALTDGAVADGLASSYLVESLVYLVLGVLFTLTLPPVMRGIALLDATTTAAALGAAGESDTTVAGWRPTSPAAPVA</sequence>
<name>A0ABV0IDV3_9MICC</name>
<dbReference type="EMBL" id="JBDXMX010000001">
    <property type="protein sequence ID" value="MEO9246336.1"/>
    <property type="molecule type" value="Genomic_DNA"/>
</dbReference>
<feature type="domain" description="Putative sensor" evidence="2">
    <location>
        <begin position="14"/>
        <end position="205"/>
    </location>
</feature>
<organism evidence="3 4">
    <name type="scientific">Citricoccus nitrophenolicus</name>
    <dbReference type="NCBI Taxonomy" id="863575"/>
    <lineage>
        <taxon>Bacteria</taxon>
        <taxon>Bacillati</taxon>
        <taxon>Actinomycetota</taxon>
        <taxon>Actinomycetes</taxon>
        <taxon>Micrococcales</taxon>
        <taxon>Micrococcaceae</taxon>
        <taxon>Citricoccus</taxon>
    </lineage>
</organism>
<evidence type="ECO:0000313" key="3">
    <source>
        <dbReference type="EMBL" id="MEO9246336.1"/>
    </source>
</evidence>
<evidence type="ECO:0000259" key="2">
    <source>
        <dbReference type="Pfam" id="PF13796"/>
    </source>
</evidence>
<keyword evidence="1" id="KW-0812">Transmembrane</keyword>
<dbReference type="Pfam" id="PF13796">
    <property type="entry name" value="Sensor"/>
    <property type="match status" value="1"/>
</dbReference>
<protein>
    <submittedName>
        <fullName evidence="3">Sensor domain-containing protein</fullName>
    </submittedName>
</protein>
<keyword evidence="1" id="KW-1133">Transmembrane helix</keyword>
<evidence type="ECO:0000313" key="4">
    <source>
        <dbReference type="Proteomes" id="UP001484097"/>
    </source>
</evidence>
<evidence type="ECO:0000256" key="1">
    <source>
        <dbReference type="SAM" id="Phobius"/>
    </source>
</evidence>
<keyword evidence="1" id="KW-0472">Membrane</keyword>